<dbReference type="PANTHER" id="PTHR35908">
    <property type="entry name" value="HYPOTHETICAL FUSION PROTEIN"/>
    <property type="match status" value="1"/>
</dbReference>
<dbReference type="Gene3D" id="3.10.180.10">
    <property type="entry name" value="2,3-Dihydroxybiphenyl 1,2-Dioxygenase, domain 1"/>
    <property type="match status" value="1"/>
</dbReference>
<dbReference type="Proteomes" id="UP000635606">
    <property type="component" value="Unassembled WGS sequence"/>
</dbReference>
<dbReference type="InterPro" id="IPR029068">
    <property type="entry name" value="Glyas_Bleomycin-R_OHBP_Dase"/>
</dbReference>
<dbReference type="InterPro" id="IPR037523">
    <property type="entry name" value="VOC_core"/>
</dbReference>
<name>A0A8J3ZPE0_9ACTN</name>
<evidence type="ECO:0000313" key="2">
    <source>
        <dbReference type="EMBL" id="GIJ67396.1"/>
    </source>
</evidence>
<proteinExistence type="predicted"/>
<accession>A0A8J3ZPE0</accession>
<keyword evidence="3" id="KW-1185">Reference proteome</keyword>
<dbReference type="CDD" id="cd06587">
    <property type="entry name" value="VOC"/>
    <property type="match status" value="1"/>
</dbReference>
<gene>
    <name evidence="2" type="ORF">Voc01_023130</name>
</gene>
<reference evidence="2" key="1">
    <citation type="submission" date="2021-01" db="EMBL/GenBank/DDBJ databases">
        <title>Whole genome shotgun sequence of Virgisporangium ochraceum NBRC 16418.</title>
        <authorList>
            <person name="Komaki H."/>
            <person name="Tamura T."/>
        </authorList>
    </citation>
    <scope>NUCLEOTIDE SEQUENCE</scope>
    <source>
        <strain evidence="2">NBRC 16418</strain>
    </source>
</reference>
<evidence type="ECO:0000259" key="1">
    <source>
        <dbReference type="PROSITE" id="PS51819"/>
    </source>
</evidence>
<comment type="caution">
    <text evidence="2">The sequence shown here is derived from an EMBL/GenBank/DDBJ whole genome shotgun (WGS) entry which is preliminary data.</text>
</comment>
<dbReference type="AlphaFoldDB" id="A0A8J3ZPE0"/>
<organism evidence="2 3">
    <name type="scientific">Virgisporangium ochraceum</name>
    <dbReference type="NCBI Taxonomy" id="65505"/>
    <lineage>
        <taxon>Bacteria</taxon>
        <taxon>Bacillati</taxon>
        <taxon>Actinomycetota</taxon>
        <taxon>Actinomycetes</taxon>
        <taxon>Micromonosporales</taxon>
        <taxon>Micromonosporaceae</taxon>
        <taxon>Virgisporangium</taxon>
    </lineage>
</organism>
<feature type="domain" description="VOC" evidence="1">
    <location>
        <begin position="9"/>
        <end position="127"/>
    </location>
</feature>
<dbReference type="InterPro" id="IPR041581">
    <property type="entry name" value="Glyoxalase_6"/>
</dbReference>
<dbReference type="EMBL" id="BOPH01000025">
    <property type="protein sequence ID" value="GIJ67396.1"/>
    <property type="molecule type" value="Genomic_DNA"/>
</dbReference>
<dbReference type="SUPFAM" id="SSF54593">
    <property type="entry name" value="Glyoxalase/Bleomycin resistance protein/Dihydroxybiphenyl dioxygenase"/>
    <property type="match status" value="1"/>
</dbReference>
<sequence>MTDERPWTELTATVLGAPDARELARFYCGLLGYEIRTNESDWVTIGPPGGGTRLSFQTEEHHVRPVWPGRPGDQQMQLHLDIEVRDLHAAGEHARALGATLAEFQPQKDVRVWLDPAGHPFCLWVSE</sequence>
<dbReference type="PROSITE" id="PS51819">
    <property type="entry name" value="VOC"/>
    <property type="match status" value="1"/>
</dbReference>
<dbReference type="Pfam" id="PF18029">
    <property type="entry name" value="Glyoxalase_6"/>
    <property type="match status" value="1"/>
</dbReference>
<dbReference type="RefSeq" id="WP_203927356.1">
    <property type="nucleotide sequence ID" value="NZ_BOPH01000025.1"/>
</dbReference>
<dbReference type="PANTHER" id="PTHR35908:SF1">
    <property type="entry name" value="CONSERVED PROTEIN"/>
    <property type="match status" value="1"/>
</dbReference>
<protein>
    <submittedName>
        <fullName evidence="2">Glyoxalase</fullName>
    </submittedName>
</protein>
<evidence type="ECO:0000313" key="3">
    <source>
        <dbReference type="Proteomes" id="UP000635606"/>
    </source>
</evidence>